<comment type="caution">
    <text evidence="1">The sequence shown here is derived from an EMBL/GenBank/DDBJ whole genome shotgun (WGS) entry which is preliminary data.</text>
</comment>
<organism evidence="1 2">
    <name type="scientific">Actinoallomurus iriomotensis</name>
    <dbReference type="NCBI Taxonomy" id="478107"/>
    <lineage>
        <taxon>Bacteria</taxon>
        <taxon>Bacillati</taxon>
        <taxon>Actinomycetota</taxon>
        <taxon>Actinomycetes</taxon>
        <taxon>Streptosporangiales</taxon>
        <taxon>Thermomonosporaceae</taxon>
        <taxon>Actinoallomurus</taxon>
    </lineage>
</organism>
<gene>
    <name evidence="1" type="ORF">Airi01_011930</name>
</gene>
<dbReference type="RefSeq" id="WP_285618124.1">
    <property type="nucleotide sequence ID" value="NZ_BSTJ01000001.1"/>
</dbReference>
<dbReference type="EMBL" id="BSTJ01000001">
    <property type="protein sequence ID" value="GLY72926.1"/>
    <property type="molecule type" value="Genomic_DNA"/>
</dbReference>
<dbReference type="InterPro" id="IPR038332">
    <property type="entry name" value="PPE_sf"/>
</dbReference>
<dbReference type="Gene3D" id="1.20.1260.20">
    <property type="entry name" value="PPE superfamily"/>
    <property type="match status" value="1"/>
</dbReference>
<reference evidence="1" key="1">
    <citation type="submission" date="2023-03" db="EMBL/GenBank/DDBJ databases">
        <title>Actinoallomurus iriomotensis NBRC 103681.</title>
        <authorList>
            <person name="Ichikawa N."/>
            <person name="Sato H."/>
            <person name="Tonouchi N."/>
        </authorList>
    </citation>
    <scope>NUCLEOTIDE SEQUENCE</scope>
    <source>
        <strain evidence="1">NBRC 103681</strain>
    </source>
</reference>
<dbReference type="SUPFAM" id="SSF140453">
    <property type="entry name" value="EsxAB dimer-like"/>
    <property type="match status" value="1"/>
</dbReference>
<dbReference type="InterPro" id="IPR036689">
    <property type="entry name" value="ESAT-6-like_sf"/>
</dbReference>
<sequence>MDGYIASAGAVGSAARGVETLATRVETFHRATGDATRALSPEHVWGLLRSLRQDFLSLAAEFEQHLDHMSGAIDGAKKRLHATGTHYSSAETACLRVLAKVGDEYGDGRRLRQLNPASRFYQDHRAWNGVITSLPMAAGTLGSAALHTWRFFGDLDSDDKYNIGTDIALLVTDASAAFLAVRSNYANIIADPIGFLARGGVSFLLNAFYWTKTVADRLTGDPIATGQAAYNFDSIAQGCRKLATDLDETMHRTLGETWQGIAADTARQRLTEVRDGIADTAGSADRTAALLQLVSSLITDVEAIIRGMISEVVVWAVVAWLSAQLAAAETLGASELAAAQRITAESSRTAGDVGRVMTVLAGMLRRVSGLVRRLRAELRQIKAKSFTALLRSTPGRKFMESGYGGGRQTLSRVRADATGKHARINDFHVFVSTGKQTGRSAKNGVLRNFGFNQYWTDPSGKPYPFDQRKIRVLSYQVPDGQGGTRALNNYVGVAGSAASTVLPFGRAAQYWARGGDTAPGSDIDRELDLWETPA</sequence>
<protein>
    <recommendedName>
        <fullName evidence="3">WXG100 family type VII secretion target</fullName>
    </recommendedName>
</protein>
<dbReference type="Proteomes" id="UP001165135">
    <property type="component" value="Unassembled WGS sequence"/>
</dbReference>
<accession>A0A9W6RBS0</accession>
<evidence type="ECO:0008006" key="3">
    <source>
        <dbReference type="Google" id="ProtNLM"/>
    </source>
</evidence>
<dbReference type="AlphaFoldDB" id="A0A9W6RBS0"/>
<proteinExistence type="predicted"/>
<evidence type="ECO:0000313" key="2">
    <source>
        <dbReference type="Proteomes" id="UP001165135"/>
    </source>
</evidence>
<name>A0A9W6RBS0_9ACTN</name>
<evidence type="ECO:0000313" key="1">
    <source>
        <dbReference type="EMBL" id="GLY72926.1"/>
    </source>
</evidence>